<dbReference type="Proteomes" id="UP000318483">
    <property type="component" value="Chromosome"/>
</dbReference>
<dbReference type="RefSeq" id="WP_146362861.1">
    <property type="nucleotide sequence ID" value="NZ_CP042261.1"/>
</dbReference>
<dbReference type="OrthoDB" id="7855474at2"/>
<sequence>MKGRRLLLGALVAVSAWVIGNTRTTFDTSPETGVTIPGNVTGAEIWLHERLMRVVSRYPDGPNAFTTDGCSGGMTEAWKSMSAIAPGFVESYGDRPPWEDCCIAHDHAYHAAGGATDALRSTSARLVADEALRACVLDVGKAEQQNWPENAIVPLEQADLAYAALSDAMFHAVRLGGFPCSGLPWRWGYGFPNCDGVTTAP</sequence>
<protein>
    <submittedName>
        <fullName evidence="1">Uncharacterized protein</fullName>
    </submittedName>
</protein>
<dbReference type="AlphaFoldDB" id="A0A5B8I529"/>
<reference evidence="1 2" key="1">
    <citation type="submission" date="2019-07" db="EMBL/GenBank/DDBJ databases">
        <title>Litoreibacter alkalisoli sp. nov., isolated from saline-alkaline soil.</title>
        <authorList>
            <person name="Wang S."/>
            <person name="Xu L."/>
            <person name="Xing Y.-T."/>
            <person name="Sun J.-Q."/>
        </authorList>
    </citation>
    <scope>NUCLEOTIDE SEQUENCE [LARGE SCALE GENOMIC DNA]</scope>
    <source>
        <strain evidence="1 2">LN3S51</strain>
    </source>
</reference>
<keyword evidence="2" id="KW-1185">Reference proteome</keyword>
<dbReference type="KEGG" id="lit:FPZ52_00995"/>
<name>A0A5B8I529_9RHOB</name>
<gene>
    <name evidence="1" type="ORF">FPZ52_00995</name>
</gene>
<accession>A0A5B8I529</accession>
<dbReference type="EMBL" id="CP042261">
    <property type="protein sequence ID" value="QDY68335.1"/>
    <property type="molecule type" value="Genomic_DNA"/>
</dbReference>
<proteinExistence type="predicted"/>
<evidence type="ECO:0000313" key="2">
    <source>
        <dbReference type="Proteomes" id="UP000318483"/>
    </source>
</evidence>
<evidence type="ECO:0000313" key="1">
    <source>
        <dbReference type="EMBL" id="QDY68335.1"/>
    </source>
</evidence>
<organism evidence="1 2">
    <name type="scientific">Qingshengfaniella alkalisoli</name>
    <dbReference type="NCBI Taxonomy" id="2599296"/>
    <lineage>
        <taxon>Bacteria</taxon>
        <taxon>Pseudomonadati</taxon>
        <taxon>Pseudomonadota</taxon>
        <taxon>Alphaproteobacteria</taxon>
        <taxon>Rhodobacterales</taxon>
        <taxon>Paracoccaceae</taxon>
        <taxon>Qingshengfaniella</taxon>
    </lineage>
</organism>